<reference evidence="2 3" key="1">
    <citation type="submission" date="2020-12" db="EMBL/GenBank/DDBJ databases">
        <title>Concerted genomic and epigenomic changes stabilize Arabidopsis allopolyploids.</title>
        <authorList>
            <person name="Chen Z."/>
        </authorList>
    </citation>
    <scope>NUCLEOTIDE SEQUENCE [LARGE SCALE GENOMIC DNA]</scope>
    <source>
        <strain evidence="2">Allo738</strain>
        <tissue evidence="2">Leaf</tissue>
    </source>
</reference>
<dbReference type="InterPro" id="IPR001254">
    <property type="entry name" value="Trypsin_dom"/>
</dbReference>
<dbReference type="SMART" id="SM00228">
    <property type="entry name" value="PDZ"/>
    <property type="match status" value="2"/>
</dbReference>
<dbReference type="GO" id="GO:0004252">
    <property type="term" value="F:serine-type endopeptidase activity"/>
    <property type="evidence" value="ECO:0007669"/>
    <property type="project" value="InterPro"/>
</dbReference>
<dbReference type="PANTHER" id="PTHR45980:SF7">
    <property type="entry name" value="PROTEASE DO-LIKE 11, MITOCHONDRIAL-RELATED"/>
    <property type="match status" value="1"/>
</dbReference>
<protein>
    <submittedName>
        <fullName evidence="2">PDZ domain</fullName>
    </submittedName>
</protein>
<gene>
    <name evidence="2" type="ORF">ISN45_Aa03g017660</name>
</gene>
<evidence type="ECO:0000313" key="3">
    <source>
        <dbReference type="Proteomes" id="UP000694240"/>
    </source>
</evidence>
<dbReference type="PANTHER" id="PTHR45980">
    <property type="match status" value="1"/>
</dbReference>
<feature type="domain" description="PDZ" evidence="1">
    <location>
        <begin position="264"/>
        <end position="357"/>
    </location>
</feature>
<sequence length="1003" mass="113026">MVSRYSRALLPTVTISSRIATIVLPFALTRGRKIHTMSKDEEWWKKIEKSPPVDELMLESVVEVFTDSTEYSKVKPWQTLNQESYGGSGFAIAGKKILTNAHVVEVMNDHTFVHVKRHGSQVKYKAKVQKIAHECDLAILEIDSDEFWKGMNPLEFGDIPPLNEIVYVVGYPEAGETICVTKGVVTRVKTGNYLQSSTKLLTIQIDATTNDGNSGGPVITGNEVAGVVFQDLGDEKSTGVVIPTPIIRHFITGAEESSHNAVFGSLVLSCQSMENAQIRNHFKMSPETTGILINKINSSSGAHKILRKDDIILAIDGVPIGNDETCPFRNEERISFNHFISMKKPDEKILVKVLRKGKEQEYNISLKPVKPHITVQQYYNLPSYYIFGGFVFVPLTKSYIDDLSLECVLNDEYKITDEQQVTISQVMPDDINKGYSNFKDLQLDMVFRPCVDMVGRYSRARVPGLLSSLFFYRSCNNVLTNSLPTVTTAGRVSRYDYLCRRSTSAAERGVVLPFALTGRRKIHSIHEDAKKLERWKKIEESRPVDELVLDSVVEVFSDSTKYSKSKPWQTLDQKSSRGTGFAIAGKKILTNAHVVMAMNDHTFVDVKRHGSQIKYKAKVQKISHECDLAILEIDSDEFWKGMNPLELGDIPPLEEVVSVVGGDNICITKGLVLRVETRIYDYSDKDLLSIQIDATINDENTGGPVIMGNKVVGVVYEMGFVIPTPIIKHFITGVQESRQYSGFGSLDLSYQSLENVQIRNHYKMSHEMTGILINKINSSSGAYKILRKDDIILAIDGVPIGNDEKVPFQNKRRIDFSYLVSMKKPGEKALVKVLRNGKEYEYNISLKPVKPNFTVQQFYNLPSYYIFGGFVCVPLTKTYLDSEHHQVKISEILADDINEGYQSLDGAQVEKVNGVEVKNLKHLCELIEQCSTEDLRLDFKNHKVLVLNYESAKKATLQILERHKIKSFISKDICLPMLLDDPFKDNTINLLPWSVLPLMFDFS</sequence>
<dbReference type="Pfam" id="PF00089">
    <property type="entry name" value="Trypsin"/>
    <property type="match status" value="1"/>
</dbReference>
<evidence type="ECO:0000259" key="1">
    <source>
        <dbReference type="SMART" id="SM00228"/>
    </source>
</evidence>
<feature type="domain" description="PDZ" evidence="1">
    <location>
        <begin position="744"/>
        <end position="837"/>
    </location>
</feature>
<dbReference type="AlphaFoldDB" id="A0A8T2AW80"/>
<organism evidence="2 3">
    <name type="scientific">Arabidopsis thaliana x Arabidopsis arenosa</name>
    <dbReference type="NCBI Taxonomy" id="1240361"/>
    <lineage>
        <taxon>Eukaryota</taxon>
        <taxon>Viridiplantae</taxon>
        <taxon>Streptophyta</taxon>
        <taxon>Embryophyta</taxon>
        <taxon>Tracheophyta</taxon>
        <taxon>Spermatophyta</taxon>
        <taxon>Magnoliopsida</taxon>
        <taxon>eudicotyledons</taxon>
        <taxon>Gunneridae</taxon>
        <taxon>Pentapetalae</taxon>
        <taxon>rosids</taxon>
        <taxon>malvids</taxon>
        <taxon>Brassicales</taxon>
        <taxon>Brassicaceae</taxon>
        <taxon>Camelineae</taxon>
        <taxon>Arabidopsis</taxon>
    </lineage>
</organism>
<dbReference type="InterPro" id="IPR001478">
    <property type="entry name" value="PDZ"/>
</dbReference>
<dbReference type="Proteomes" id="UP000694240">
    <property type="component" value="Chromosome 8"/>
</dbReference>
<proteinExistence type="predicted"/>
<accession>A0A8T2AW80</accession>
<dbReference type="EMBL" id="JAEFBK010000008">
    <property type="protein sequence ID" value="KAG7577492.1"/>
    <property type="molecule type" value="Genomic_DNA"/>
</dbReference>
<dbReference type="Pfam" id="PF13180">
    <property type="entry name" value="PDZ_2"/>
    <property type="match status" value="2"/>
</dbReference>
<keyword evidence="3" id="KW-1185">Reference proteome</keyword>
<comment type="caution">
    <text evidence="2">The sequence shown here is derived from an EMBL/GenBank/DDBJ whole genome shotgun (WGS) entry which is preliminary data.</text>
</comment>
<evidence type="ECO:0000313" key="2">
    <source>
        <dbReference type="EMBL" id="KAG7577492.1"/>
    </source>
</evidence>
<dbReference type="Pfam" id="PF17815">
    <property type="entry name" value="PDZ_3"/>
    <property type="match status" value="2"/>
</dbReference>
<dbReference type="InterPro" id="IPR041517">
    <property type="entry name" value="DEGP_PDZ"/>
</dbReference>
<name>A0A8T2AW80_9BRAS</name>
<dbReference type="Pfam" id="PF13365">
    <property type="entry name" value="Trypsin_2"/>
    <property type="match status" value="1"/>
</dbReference>
<dbReference type="GO" id="GO:0006508">
    <property type="term" value="P:proteolysis"/>
    <property type="evidence" value="ECO:0007669"/>
    <property type="project" value="InterPro"/>
</dbReference>